<name>A0A3P7KHT3_STRVU</name>
<evidence type="ECO:0008006" key="3">
    <source>
        <dbReference type="Google" id="ProtNLM"/>
    </source>
</evidence>
<organism evidence="1 2">
    <name type="scientific">Strongylus vulgaris</name>
    <name type="common">Blood worm</name>
    <dbReference type="NCBI Taxonomy" id="40348"/>
    <lineage>
        <taxon>Eukaryota</taxon>
        <taxon>Metazoa</taxon>
        <taxon>Ecdysozoa</taxon>
        <taxon>Nematoda</taxon>
        <taxon>Chromadorea</taxon>
        <taxon>Rhabditida</taxon>
        <taxon>Rhabditina</taxon>
        <taxon>Rhabditomorpha</taxon>
        <taxon>Strongyloidea</taxon>
        <taxon>Strongylidae</taxon>
        <taxon>Strongylus</taxon>
    </lineage>
</organism>
<reference evidence="1 2" key="1">
    <citation type="submission" date="2018-11" db="EMBL/GenBank/DDBJ databases">
        <authorList>
            <consortium name="Pathogen Informatics"/>
        </authorList>
    </citation>
    <scope>NUCLEOTIDE SEQUENCE [LARGE SCALE GENOMIC DNA]</scope>
</reference>
<evidence type="ECO:0000313" key="1">
    <source>
        <dbReference type="EMBL" id="VDM67282.1"/>
    </source>
</evidence>
<proteinExistence type="predicted"/>
<dbReference type="OrthoDB" id="190089at2759"/>
<dbReference type="InterPro" id="IPR004119">
    <property type="entry name" value="EcKL"/>
</dbReference>
<gene>
    <name evidence="1" type="ORF">SVUK_LOCUS2280</name>
</gene>
<dbReference type="Gene3D" id="3.90.1200.10">
    <property type="match status" value="1"/>
</dbReference>
<dbReference type="Pfam" id="PF02958">
    <property type="entry name" value="EcKL"/>
    <property type="match status" value="1"/>
</dbReference>
<accession>A0A3P7KHT3</accession>
<evidence type="ECO:0000313" key="2">
    <source>
        <dbReference type="Proteomes" id="UP000270094"/>
    </source>
</evidence>
<dbReference type="Proteomes" id="UP000270094">
    <property type="component" value="Unassembled WGS sequence"/>
</dbReference>
<dbReference type="SUPFAM" id="SSF56112">
    <property type="entry name" value="Protein kinase-like (PK-like)"/>
    <property type="match status" value="1"/>
</dbReference>
<dbReference type="InterPro" id="IPR011009">
    <property type="entry name" value="Kinase-like_dom_sf"/>
</dbReference>
<keyword evidence="2" id="KW-1185">Reference proteome</keyword>
<dbReference type="AlphaFoldDB" id="A0A3P7KHT3"/>
<dbReference type="EMBL" id="UYYB01005056">
    <property type="protein sequence ID" value="VDM67282.1"/>
    <property type="molecule type" value="Genomic_DNA"/>
</dbReference>
<sequence>MAIPCGRFEKSFRIDDQNISYLVFVTTYIKGWRATELTESELCLVAERIGSIHGISSATMSSEFLRVIEENYENIRSYQTSVEPHLLKIMYDAVEGELAQYFSLPHEVMPRLEIVADTEEDNKRPSPSERVICHGRLTADNCYFKENPNNMGATGHPIDLVDISEWENVHFGDVAFDLSNLIISSAEPNVRRNKYMTVRFLSKVQI</sequence>
<protein>
    <recommendedName>
        <fullName evidence="3">Aminoglycoside phosphotransferase domain-containing protein</fullName>
    </recommendedName>
</protein>